<feature type="transmembrane region" description="Helical" evidence="10">
    <location>
        <begin position="183"/>
        <end position="201"/>
    </location>
</feature>
<dbReference type="InterPro" id="IPR032421">
    <property type="entry name" value="PMT_4TMC"/>
</dbReference>
<evidence type="ECO:0000256" key="10">
    <source>
        <dbReference type="RuleBase" id="RU367007"/>
    </source>
</evidence>
<evidence type="ECO:0000256" key="2">
    <source>
        <dbReference type="ARBA" id="ARBA00004922"/>
    </source>
</evidence>
<feature type="transmembrane region" description="Helical" evidence="10">
    <location>
        <begin position="453"/>
        <end position="472"/>
    </location>
</feature>
<organism evidence="13 14">
    <name type="scientific">Microbacterium dauci</name>
    <dbReference type="NCBI Taxonomy" id="3048008"/>
    <lineage>
        <taxon>Bacteria</taxon>
        <taxon>Bacillati</taxon>
        <taxon>Actinomycetota</taxon>
        <taxon>Actinomycetes</taxon>
        <taxon>Micrococcales</taxon>
        <taxon>Microbacteriaceae</taxon>
        <taxon>Microbacterium</taxon>
    </lineage>
</organism>
<evidence type="ECO:0000256" key="7">
    <source>
        <dbReference type="ARBA" id="ARBA00022989"/>
    </source>
</evidence>
<evidence type="ECO:0000256" key="8">
    <source>
        <dbReference type="ARBA" id="ARBA00023136"/>
    </source>
</evidence>
<feature type="transmembrane region" description="Helical" evidence="10">
    <location>
        <begin position="159"/>
        <end position="178"/>
    </location>
</feature>
<comment type="function">
    <text evidence="10">Protein O-mannosyltransferase that catalyzes the transfer of a single mannose residue from a polyprenol phospho-mannosyl lipidic donor to the hydroxyl group of selected serine and threonine residues in acceptor proteins.</text>
</comment>
<reference evidence="13 14" key="1">
    <citation type="submission" date="2023-05" db="EMBL/GenBank/DDBJ databases">
        <title>Microbacterium dauci sp.nov., Isolated from Carrot Rhizosphere Soil.</title>
        <authorList>
            <person name="Xiao Z."/>
            <person name="Zheng J."/>
        </authorList>
    </citation>
    <scope>NUCLEOTIDE SEQUENCE [LARGE SCALE GENOMIC DNA]</scope>
    <source>
        <strain evidence="13 14">LX3-4</strain>
    </source>
</reference>
<keyword evidence="10" id="KW-1003">Cell membrane</keyword>
<feature type="transmembrane region" description="Helical" evidence="10">
    <location>
        <begin position="132"/>
        <end position="153"/>
    </location>
</feature>
<evidence type="ECO:0000256" key="6">
    <source>
        <dbReference type="ARBA" id="ARBA00022692"/>
    </source>
</evidence>
<dbReference type="Proteomes" id="UP001321481">
    <property type="component" value="Unassembled WGS sequence"/>
</dbReference>
<dbReference type="InterPro" id="IPR003342">
    <property type="entry name" value="ArnT-like_N"/>
</dbReference>
<comment type="similarity">
    <text evidence="3 10">Belongs to the glycosyltransferase 39 family.</text>
</comment>
<protein>
    <recommendedName>
        <fullName evidence="9 10">Polyprenol-phosphate-mannose--protein mannosyltransferase</fullName>
        <ecNumber evidence="10">2.4.1.-</ecNumber>
    </recommendedName>
</protein>
<dbReference type="EC" id="2.4.1.-" evidence="10"/>
<evidence type="ECO:0000313" key="13">
    <source>
        <dbReference type="EMBL" id="MDJ1113307.1"/>
    </source>
</evidence>
<dbReference type="InterPro" id="IPR027005">
    <property type="entry name" value="PMT-like"/>
</dbReference>
<dbReference type="Pfam" id="PF02366">
    <property type="entry name" value="PMT"/>
    <property type="match status" value="1"/>
</dbReference>
<feature type="transmembrane region" description="Helical" evidence="10">
    <location>
        <begin position="37"/>
        <end position="55"/>
    </location>
</feature>
<name>A0ABT6ZAW7_9MICO</name>
<evidence type="ECO:0000256" key="3">
    <source>
        <dbReference type="ARBA" id="ARBA00007222"/>
    </source>
</evidence>
<feature type="domain" description="ArnT-like N-terminal" evidence="11">
    <location>
        <begin position="110"/>
        <end position="305"/>
    </location>
</feature>
<gene>
    <name evidence="13" type="ORF">QNI14_02440</name>
</gene>
<evidence type="ECO:0000256" key="4">
    <source>
        <dbReference type="ARBA" id="ARBA00022676"/>
    </source>
</evidence>
<accession>A0ABT6ZAW7</accession>
<evidence type="ECO:0000313" key="14">
    <source>
        <dbReference type="Proteomes" id="UP001321481"/>
    </source>
</evidence>
<dbReference type="PANTHER" id="PTHR10050:SF46">
    <property type="entry name" value="PROTEIN O-MANNOSYL-TRANSFERASE 2"/>
    <property type="match status" value="1"/>
</dbReference>
<feature type="domain" description="Protein O-mannosyl-transferase C-terminal four TM" evidence="12">
    <location>
        <begin position="338"/>
        <end position="530"/>
    </location>
</feature>
<keyword evidence="5 10" id="KW-0808">Transferase</keyword>
<dbReference type="PANTHER" id="PTHR10050">
    <property type="entry name" value="DOLICHYL-PHOSPHATE-MANNOSE--PROTEIN MANNOSYLTRANSFERASE"/>
    <property type="match status" value="1"/>
</dbReference>
<dbReference type="RefSeq" id="WP_283714593.1">
    <property type="nucleotide sequence ID" value="NZ_JASJND010000001.1"/>
</dbReference>
<feature type="transmembrane region" description="Helical" evidence="10">
    <location>
        <begin position="287"/>
        <end position="310"/>
    </location>
</feature>
<keyword evidence="6 10" id="KW-0812">Transmembrane</keyword>
<keyword evidence="4 10" id="KW-0328">Glycosyltransferase</keyword>
<evidence type="ECO:0000256" key="5">
    <source>
        <dbReference type="ARBA" id="ARBA00022679"/>
    </source>
</evidence>
<keyword evidence="7 10" id="KW-1133">Transmembrane helix</keyword>
<evidence type="ECO:0000259" key="12">
    <source>
        <dbReference type="Pfam" id="PF16192"/>
    </source>
</evidence>
<sequence>MTSTAEPLLPARPDARPSRYDAWRTRVAADPVLVRRMSWLAPLLVTLLGAVLRFWNLGHPRAIVFDETYYVKDSWSQWILGYAASWPDEADARFVAGKTDIFSTDPSFVVHPPLGKYLIGAGMALFGPDSSFGWRFAVAVAGTAIVLLVYLIAKHLSGSIPFATVASLLIAVDGLAIVMSRVAILDILLTAFVLLGFWFVLLDQRSHARRLATALADRAPDAWASWGPVRWHRPWLIASGAALGAASAVKWSGVWVLAAFGLYVVVTDAVARRRLGIRFWPLDALRQGVAAFVLLVPVSVVVYLASWTGWFVTDDGYGRHAADAAPATGIFAWVPMALQNLWKYHETIYTATAGITTEHRYASPAWQWPLLLRPTSMYANSTADGTEGCASVRGCIENVYSLPNPLIWWGGIIAIVWLAIRFVMLRDGRYAAVLVGFAATYVPWLLYPERTIFQFYTVLMLPFLVLALAFALRDVAGARHAEPERRLSGQRTVVVILTVIVALSAFWYPLWAAIRVPYEFYYLHFWLPGWV</sequence>
<evidence type="ECO:0000259" key="11">
    <source>
        <dbReference type="Pfam" id="PF02366"/>
    </source>
</evidence>
<feature type="transmembrane region" description="Helical" evidence="10">
    <location>
        <begin position="430"/>
        <end position="447"/>
    </location>
</feature>
<evidence type="ECO:0000256" key="1">
    <source>
        <dbReference type="ARBA" id="ARBA00004127"/>
    </source>
</evidence>
<feature type="transmembrane region" description="Helical" evidence="10">
    <location>
        <begin position="235"/>
        <end position="266"/>
    </location>
</feature>
<feature type="transmembrane region" description="Helical" evidence="10">
    <location>
        <begin position="493"/>
        <end position="514"/>
    </location>
</feature>
<dbReference type="EMBL" id="JASJND010000001">
    <property type="protein sequence ID" value="MDJ1113307.1"/>
    <property type="molecule type" value="Genomic_DNA"/>
</dbReference>
<feature type="transmembrane region" description="Helical" evidence="10">
    <location>
        <begin position="406"/>
        <end position="423"/>
    </location>
</feature>
<keyword evidence="8 10" id="KW-0472">Membrane</keyword>
<comment type="caution">
    <text evidence="13">The sequence shown here is derived from an EMBL/GenBank/DDBJ whole genome shotgun (WGS) entry which is preliminary data.</text>
</comment>
<dbReference type="Pfam" id="PF16192">
    <property type="entry name" value="PMT_4TMC"/>
    <property type="match status" value="1"/>
</dbReference>
<proteinExistence type="inferred from homology"/>
<comment type="pathway">
    <text evidence="2 10">Protein modification; protein glycosylation.</text>
</comment>
<comment type="subcellular location">
    <subcellularLocation>
        <location evidence="10">Cell membrane</location>
    </subcellularLocation>
    <subcellularLocation>
        <location evidence="1">Endomembrane system</location>
        <topology evidence="1">Multi-pass membrane protein</topology>
    </subcellularLocation>
</comment>
<evidence type="ECO:0000256" key="9">
    <source>
        <dbReference type="ARBA" id="ARBA00093617"/>
    </source>
</evidence>
<keyword evidence="14" id="KW-1185">Reference proteome</keyword>